<reference evidence="5" key="1">
    <citation type="submission" date="2014-06" db="EMBL/GenBank/DDBJ databases">
        <authorList>
            <person name="Winans N.J."/>
            <person name="Newell P.D."/>
            <person name="Douglas A.E."/>
        </authorList>
    </citation>
    <scope>NUCLEOTIDE SEQUENCE [LARGE SCALE GENOMIC DNA]</scope>
    <source>
        <strain evidence="5">DmL_052</strain>
    </source>
</reference>
<comment type="caution">
    <text evidence="4">The sequence shown here is derived from an EMBL/GenBank/DDBJ whole genome shotgun (WGS) entry which is preliminary data.</text>
</comment>
<dbReference type="AlphaFoldDB" id="A0A251ZVU4"/>
<keyword evidence="1" id="KW-0808">Transferase</keyword>
<dbReference type="EMBL" id="JOPB01000005">
    <property type="protein sequence ID" value="OUI78762.1"/>
    <property type="molecule type" value="Genomic_DNA"/>
</dbReference>
<feature type="domain" description="Carbohydrate kinase PfkB" evidence="3">
    <location>
        <begin position="5"/>
        <end position="289"/>
    </location>
</feature>
<evidence type="ECO:0000313" key="5">
    <source>
        <dbReference type="Proteomes" id="UP000194946"/>
    </source>
</evidence>
<dbReference type="GO" id="GO:0005829">
    <property type="term" value="C:cytosol"/>
    <property type="evidence" value="ECO:0007669"/>
    <property type="project" value="TreeGrafter"/>
</dbReference>
<keyword evidence="5" id="KW-1185">Reference proteome</keyword>
<dbReference type="PANTHER" id="PTHR10584">
    <property type="entry name" value="SUGAR KINASE"/>
    <property type="match status" value="1"/>
</dbReference>
<evidence type="ECO:0000259" key="3">
    <source>
        <dbReference type="Pfam" id="PF00294"/>
    </source>
</evidence>
<evidence type="ECO:0000256" key="2">
    <source>
        <dbReference type="ARBA" id="ARBA00022777"/>
    </source>
</evidence>
<dbReference type="SUPFAM" id="SSF53613">
    <property type="entry name" value="Ribokinase-like"/>
    <property type="match status" value="1"/>
</dbReference>
<proteinExistence type="predicted"/>
<dbReference type="GO" id="GO:0016301">
    <property type="term" value="F:kinase activity"/>
    <property type="evidence" value="ECO:0007669"/>
    <property type="project" value="UniProtKB-KW"/>
</dbReference>
<sequence length="314" mass="33113">MPRFDVSSIGLCDVDLLGRPITHIPPEGKLELINQIRMTVAGTAGATAMDCGILGVSVQGVFTVGKDDLGDYICSKLTGFGVDCSLIKRTDKAQTSASILPIPKSGGRPALHVTGASAIFNVDESEYDAVLDAKIIHVGGTGLLQSFDGEPTVRLLKKAKELGRTTTFDLIGASAKTFALVEPCLPYIDYFIPSIEEAGEMSGLTDPKAIAQFYKDRGVKNAVLTMGGDGVYVSPETGEDFTLPAYDIEVIDTTGCGDSFSAGIIVGLIKGWDLYQSARFASAVAAKVAMGLGSDGKLVSFEDTIHTMNTLKTK</sequence>
<dbReference type="Gene3D" id="3.40.1190.20">
    <property type="match status" value="1"/>
</dbReference>
<dbReference type="Pfam" id="PF00294">
    <property type="entry name" value="PfkB"/>
    <property type="match status" value="1"/>
</dbReference>
<gene>
    <name evidence="4" type="ORF">HK18_07740</name>
</gene>
<keyword evidence="2 4" id="KW-0418">Kinase</keyword>
<dbReference type="InterPro" id="IPR029056">
    <property type="entry name" value="Ribokinase-like"/>
</dbReference>
<dbReference type="CDD" id="cd01166">
    <property type="entry name" value="KdgK"/>
    <property type="match status" value="1"/>
</dbReference>
<dbReference type="Proteomes" id="UP000194946">
    <property type="component" value="Unassembled WGS sequence"/>
</dbReference>
<dbReference type="PANTHER" id="PTHR10584:SF166">
    <property type="entry name" value="RIBOKINASE"/>
    <property type="match status" value="1"/>
</dbReference>
<organism evidence="4 5">
    <name type="scientific">Commensalibacter intestini</name>
    <dbReference type="NCBI Taxonomy" id="479936"/>
    <lineage>
        <taxon>Bacteria</taxon>
        <taxon>Pseudomonadati</taxon>
        <taxon>Pseudomonadota</taxon>
        <taxon>Alphaproteobacteria</taxon>
        <taxon>Acetobacterales</taxon>
        <taxon>Acetobacteraceae</taxon>
    </lineage>
</organism>
<name>A0A251ZVU4_9PROT</name>
<accession>A0A251ZVU4</accession>
<dbReference type="RefSeq" id="WP_086632179.1">
    <property type="nucleotide sequence ID" value="NZ_JOPB01000005.1"/>
</dbReference>
<evidence type="ECO:0000256" key="1">
    <source>
        <dbReference type="ARBA" id="ARBA00022679"/>
    </source>
</evidence>
<protein>
    <submittedName>
        <fullName evidence="4">Kinase</fullName>
    </submittedName>
</protein>
<evidence type="ECO:0000313" key="4">
    <source>
        <dbReference type="EMBL" id="OUI78762.1"/>
    </source>
</evidence>
<dbReference type="InterPro" id="IPR011611">
    <property type="entry name" value="PfkB_dom"/>
</dbReference>